<evidence type="ECO:0000313" key="9">
    <source>
        <dbReference type="EMBL" id="SMX25809.1"/>
    </source>
</evidence>
<evidence type="ECO:0000256" key="1">
    <source>
        <dbReference type="ARBA" id="ARBA00013247"/>
    </source>
</evidence>
<reference evidence="9 10" key="1">
    <citation type="submission" date="2017-05" db="EMBL/GenBank/DDBJ databases">
        <authorList>
            <person name="Song R."/>
            <person name="Chenine A.L."/>
            <person name="Ruprecht R.M."/>
        </authorList>
    </citation>
    <scope>NUCLEOTIDE SEQUENCE [LARGE SCALE GENOMIC DNA]</scope>
    <source>
        <strain evidence="9 10">CECT 8489</strain>
    </source>
</reference>
<evidence type="ECO:0000313" key="10">
    <source>
        <dbReference type="Proteomes" id="UP000201838"/>
    </source>
</evidence>
<dbReference type="AlphaFoldDB" id="A0A238J4X8"/>
<dbReference type="EMBL" id="FXXQ01000031">
    <property type="protein sequence ID" value="SMX25809.1"/>
    <property type="molecule type" value="Genomic_DNA"/>
</dbReference>
<evidence type="ECO:0000256" key="7">
    <source>
        <dbReference type="ARBA" id="ARBA00049535"/>
    </source>
</evidence>
<dbReference type="GO" id="GO:0006015">
    <property type="term" value="P:5-phosphoribose 1-diphosphate biosynthetic process"/>
    <property type="evidence" value="ECO:0007669"/>
    <property type="project" value="TreeGrafter"/>
</dbReference>
<dbReference type="PANTHER" id="PTHR10210">
    <property type="entry name" value="RIBOSE-PHOSPHATE DIPHOSPHOKINASE FAMILY MEMBER"/>
    <property type="match status" value="1"/>
</dbReference>
<dbReference type="SUPFAM" id="SSF53271">
    <property type="entry name" value="PRTase-like"/>
    <property type="match status" value="1"/>
</dbReference>
<dbReference type="EC" id="2.7.6.1" evidence="1"/>
<dbReference type="GO" id="GO:0002189">
    <property type="term" value="C:ribose phosphate diphosphokinase complex"/>
    <property type="evidence" value="ECO:0007669"/>
    <property type="project" value="TreeGrafter"/>
</dbReference>
<evidence type="ECO:0000256" key="3">
    <source>
        <dbReference type="ARBA" id="ARBA00022727"/>
    </source>
</evidence>
<dbReference type="InterPro" id="IPR029099">
    <property type="entry name" value="Pribosyltran_N"/>
</dbReference>
<accession>A0A238J4X8</accession>
<evidence type="ECO:0000256" key="5">
    <source>
        <dbReference type="ARBA" id="ARBA00022777"/>
    </source>
</evidence>
<dbReference type="InterPro" id="IPR029057">
    <property type="entry name" value="PRTase-like"/>
</dbReference>
<keyword evidence="6" id="KW-0067">ATP-binding</keyword>
<dbReference type="GO" id="GO:0004749">
    <property type="term" value="F:ribose phosphate diphosphokinase activity"/>
    <property type="evidence" value="ECO:0007669"/>
    <property type="project" value="UniProtKB-EC"/>
</dbReference>
<dbReference type="Pfam" id="PF13793">
    <property type="entry name" value="Pribosyltran_N"/>
    <property type="match status" value="1"/>
</dbReference>
<dbReference type="NCBIfam" id="TIGR01251">
    <property type="entry name" value="ribP_PPkin"/>
    <property type="match status" value="1"/>
</dbReference>
<dbReference type="FunFam" id="3.40.50.2020:FF:000014">
    <property type="entry name" value="Ribose-phosphate pyrophosphokinase 1"/>
    <property type="match status" value="1"/>
</dbReference>
<keyword evidence="5 9" id="KW-0418">Kinase</keyword>
<keyword evidence="2 9" id="KW-0808">Transferase</keyword>
<dbReference type="InterPro" id="IPR005946">
    <property type="entry name" value="Rib-P_diPkinase"/>
</dbReference>
<dbReference type="RefSeq" id="WP_093975981.1">
    <property type="nucleotide sequence ID" value="NZ_FXXQ01000031.1"/>
</dbReference>
<name>A0A238J4X8_9RHOB</name>
<protein>
    <recommendedName>
        <fullName evidence="1">ribose-phosphate diphosphokinase</fullName>
        <ecNumber evidence="1">2.7.6.1</ecNumber>
    </recommendedName>
</protein>
<organism evidence="9 10">
    <name type="scientific">Boseongicola aestuarii</name>
    <dbReference type="NCBI Taxonomy" id="1470561"/>
    <lineage>
        <taxon>Bacteria</taxon>
        <taxon>Pseudomonadati</taxon>
        <taxon>Pseudomonadota</taxon>
        <taxon>Alphaproteobacteria</taxon>
        <taxon>Rhodobacterales</taxon>
        <taxon>Paracoccaceae</taxon>
        <taxon>Boseongicola</taxon>
    </lineage>
</organism>
<proteinExistence type="predicted"/>
<keyword evidence="4" id="KW-0547">Nucleotide-binding</keyword>
<evidence type="ECO:0000256" key="2">
    <source>
        <dbReference type="ARBA" id="ARBA00022679"/>
    </source>
</evidence>
<dbReference type="InterPro" id="IPR000836">
    <property type="entry name" value="PRTase_dom"/>
</dbReference>
<dbReference type="GO" id="GO:0016301">
    <property type="term" value="F:kinase activity"/>
    <property type="evidence" value="ECO:0007669"/>
    <property type="project" value="UniProtKB-KW"/>
</dbReference>
<dbReference type="GO" id="GO:0000287">
    <property type="term" value="F:magnesium ion binding"/>
    <property type="evidence" value="ECO:0007669"/>
    <property type="project" value="InterPro"/>
</dbReference>
<evidence type="ECO:0000256" key="4">
    <source>
        <dbReference type="ARBA" id="ARBA00022741"/>
    </source>
</evidence>
<dbReference type="GO" id="GO:0005524">
    <property type="term" value="F:ATP binding"/>
    <property type="evidence" value="ECO:0007669"/>
    <property type="project" value="UniProtKB-KW"/>
</dbReference>
<dbReference type="PANTHER" id="PTHR10210:SF32">
    <property type="entry name" value="RIBOSE-PHOSPHATE PYROPHOSPHOKINASE 2"/>
    <property type="match status" value="1"/>
</dbReference>
<comment type="catalytic activity">
    <reaction evidence="7">
        <text>D-ribose 5-phosphate + ATP = 5-phospho-alpha-D-ribose 1-diphosphate + AMP + H(+)</text>
        <dbReference type="Rhea" id="RHEA:15609"/>
        <dbReference type="ChEBI" id="CHEBI:15378"/>
        <dbReference type="ChEBI" id="CHEBI:30616"/>
        <dbReference type="ChEBI" id="CHEBI:58017"/>
        <dbReference type="ChEBI" id="CHEBI:78346"/>
        <dbReference type="ChEBI" id="CHEBI:456215"/>
        <dbReference type="EC" id="2.7.6.1"/>
    </reaction>
</comment>
<evidence type="ECO:0000256" key="6">
    <source>
        <dbReference type="ARBA" id="ARBA00022840"/>
    </source>
</evidence>
<gene>
    <name evidence="9" type="primary">prs2</name>
    <name evidence="9" type="ORF">BOA8489_03954</name>
</gene>
<dbReference type="GO" id="GO:0006164">
    <property type="term" value="P:purine nucleotide biosynthetic process"/>
    <property type="evidence" value="ECO:0007669"/>
    <property type="project" value="TreeGrafter"/>
</dbReference>
<dbReference type="Proteomes" id="UP000201838">
    <property type="component" value="Unassembled WGS sequence"/>
</dbReference>
<dbReference type="Gene3D" id="3.40.50.2020">
    <property type="match status" value="2"/>
</dbReference>
<keyword evidence="3" id="KW-0545">Nucleotide biosynthesis</keyword>
<dbReference type="Pfam" id="PF14572">
    <property type="entry name" value="Pribosyl_synth"/>
    <property type="match status" value="1"/>
</dbReference>
<feature type="domain" description="Ribose-phosphate pyrophosphokinase N-terminal" evidence="8">
    <location>
        <begin position="1"/>
        <end position="121"/>
    </location>
</feature>
<keyword evidence="10" id="KW-1185">Reference proteome</keyword>
<sequence length="311" mass="33938">MRLVALAESRDLTECIADAAGLSLIPVEDRQFEDGEGKLRPMSDVRGHTVCLVQSLYEDHRLSVHDKLFRLLILLATLRDHGARRLIALVPYLCYARKDRRTKLRDPLTARYVAQLFEAVGTNHVIAFGIHNPAAFENAFRCETTLVDLGAVFQDVIARRVDDQPLVVMSPDPGGVKRAQLFRETLEERLGHQIGFGFMNKRRSGGLMTSGDVAGDFAGKAVLIVDDMIGSGGTMVAAAQECRRMGAQNVYALAAHGLFTGQAESLFTERSIDRVFISDSVPPFRLAKGADTPGLEVLGTAQAFADVLAGL</sequence>
<dbReference type="CDD" id="cd06223">
    <property type="entry name" value="PRTases_typeI"/>
    <property type="match status" value="1"/>
</dbReference>
<evidence type="ECO:0000259" key="8">
    <source>
        <dbReference type="Pfam" id="PF13793"/>
    </source>
</evidence>
<dbReference type="SMART" id="SM01400">
    <property type="entry name" value="Pribosyltran_N"/>
    <property type="match status" value="1"/>
</dbReference>
<dbReference type="GO" id="GO:0005737">
    <property type="term" value="C:cytoplasm"/>
    <property type="evidence" value="ECO:0007669"/>
    <property type="project" value="TreeGrafter"/>
</dbReference>
<dbReference type="OrthoDB" id="324294at2"/>